<evidence type="ECO:0000256" key="9">
    <source>
        <dbReference type="ARBA" id="ARBA00023180"/>
    </source>
</evidence>
<keyword evidence="6 11" id="KW-0472">Membrane</keyword>
<comment type="subcellular location">
    <subcellularLocation>
        <location evidence="1">Cell membrane</location>
        <topology evidence="1">Single-pass type I membrane protein</topology>
    </subcellularLocation>
</comment>
<feature type="transmembrane region" description="Helical" evidence="11">
    <location>
        <begin position="429"/>
        <end position="453"/>
    </location>
</feature>
<gene>
    <name evidence="15" type="primary">LOC116957388</name>
</gene>
<dbReference type="PANTHER" id="PTHR25466:SF9">
    <property type="entry name" value="FIBRONECTIN TYPE-III DOMAIN-CONTAINING PROTEIN"/>
    <property type="match status" value="1"/>
</dbReference>
<keyword evidence="7" id="KW-1015">Disulfide bond</keyword>
<dbReference type="GO" id="GO:0006955">
    <property type="term" value="P:immune response"/>
    <property type="evidence" value="ECO:0007669"/>
    <property type="project" value="TreeGrafter"/>
</dbReference>
<dbReference type="Proteomes" id="UP001318040">
    <property type="component" value="Chromosome 73"/>
</dbReference>
<dbReference type="InterPro" id="IPR003599">
    <property type="entry name" value="Ig_sub"/>
</dbReference>
<dbReference type="GO" id="GO:0031295">
    <property type="term" value="P:T cell costimulation"/>
    <property type="evidence" value="ECO:0007669"/>
    <property type="project" value="TreeGrafter"/>
</dbReference>
<dbReference type="RefSeq" id="XP_032835400.1">
    <property type="nucleotide sequence ID" value="XM_032979509.1"/>
</dbReference>
<dbReference type="GO" id="GO:0042130">
    <property type="term" value="P:negative regulation of T cell proliferation"/>
    <property type="evidence" value="ECO:0007669"/>
    <property type="project" value="TreeGrafter"/>
</dbReference>
<evidence type="ECO:0000313" key="14">
    <source>
        <dbReference type="Proteomes" id="UP001318040"/>
    </source>
</evidence>
<dbReference type="PROSITE" id="PS50835">
    <property type="entry name" value="IG_LIKE"/>
    <property type="match status" value="1"/>
</dbReference>
<evidence type="ECO:0000256" key="12">
    <source>
        <dbReference type="SAM" id="SignalP"/>
    </source>
</evidence>
<dbReference type="GO" id="GO:0042102">
    <property type="term" value="P:positive regulation of T cell proliferation"/>
    <property type="evidence" value="ECO:0007669"/>
    <property type="project" value="TreeGrafter"/>
</dbReference>
<dbReference type="Gene3D" id="2.60.40.10">
    <property type="entry name" value="Immunoglobulins"/>
    <property type="match status" value="2"/>
</dbReference>
<evidence type="ECO:0000256" key="8">
    <source>
        <dbReference type="ARBA" id="ARBA00023170"/>
    </source>
</evidence>
<dbReference type="GO" id="GO:0071222">
    <property type="term" value="P:cellular response to lipopolysaccharide"/>
    <property type="evidence" value="ECO:0007669"/>
    <property type="project" value="TreeGrafter"/>
</dbReference>
<sequence>MSPAAMAAWPLLLLVLPLLTPAQQDCSVSLPAETIQKTPQGSVLFSAATTTPPRCQLALESTAWTVSPKADRGAHGWHGVRVASFNGSAIVEPEYLGKAWTYSEGTSNASLLVKNLTIYDSGYYTVTAVWRSPSGIRQSESTQPLSVRSDCRISMPRKPIQTEVGGSVLFSAQITAAPRCRLASVVWVKARYNDKDTTSAEAPLQVAAFNGSARVHPRYRGRAWLYGGNSSKSWLSVKSLTRYDSGFYLVTATWGSDEGEVQSESRQLLSVHYACEVRTQHASLRSARHETATLLCRARSPLCALEVVAWFRIISMQDRELILLHNGSDLSRLGPNYVGRAAGVRLLWSRPDDASLVLANVSLGDAGKYECQHEWRQGGGFEFSVADIMLTVTKDKITEVATSPTTKTTTTTTEQDVPLRSAENGAHGYIAPAVSGVTILVLVLAVSLLAFYFKRAQRTRIENALRRQQQNTYDKLELSQVRTWRFSPVALPQHQVGSTEDLRTIVGT</sequence>
<feature type="chain" id="PRO_5042563006" evidence="12">
    <location>
        <begin position="23"/>
        <end position="508"/>
    </location>
</feature>
<dbReference type="InterPro" id="IPR007110">
    <property type="entry name" value="Ig-like_dom"/>
</dbReference>
<dbReference type="SUPFAM" id="SSF48726">
    <property type="entry name" value="Immunoglobulin"/>
    <property type="match status" value="2"/>
</dbReference>
<evidence type="ECO:0000256" key="7">
    <source>
        <dbReference type="ARBA" id="ARBA00023157"/>
    </source>
</evidence>
<keyword evidence="10" id="KW-0393">Immunoglobulin domain</keyword>
<feature type="domain" description="Ig-like" evidence="13">
    <location>
        <begin position="290"/>
        <end position="372"/>
    </location>
</feature>
<keyword evidence="4 12" id="KW-0732">Signal</keyword>
<dbReference type="InterPro" id="IPR036179">
    <property type="entry name" value="Ig-like_dom_sf"/>
</dbReference>
<feature type="signal peptide" evidence="12">
    <location>
        <begin position="1"/>
        <end position="22"/>
    </location>
</feature>
<dbReference type="InterPro" id="IPR051713">
    <property type="entry name" value="T-cell_Activation_Regulation"/>
</dbReference>
<dbReference type="SMART" id="SM00409">
    <property type="entry name" value="IG"/>
    <property type="match status" value="3"/>
</dbReference>
<evidence type="ECO:0000259" key="13">
    <source>
        <dbReference type="PROSITE" id="PS50835"/>
    </source>
</evidence>
<evidence type="ECO:0000256" key="2">
    <source>
        <dbReference type="ARBA" id="ARBA00022475"/>
    </source>
</evidence>
<evidence type="ECO:0000256" key="10">
    <source>
        <dbReference type="ARBA" id="ARBA00023319"/>
    </source>
</evidence>
<organism evidence="14 15">
    <name type="scientific">Petromyzon marinus</name>
    <name type="common">Sea lamprey</name>
    <dbReference type="NCBI Taxonomy" id="7757"/>
    <lineage>
        <taxon>Eukaryota</taxon>
        <taxon>Metazoa</taxon>
        <taxon>Chordata</taxon>
        <taxon>Craniata</taxon>
        <taxon>Vertebrata</taxon>
        <taxon>Cyclostomata</taxon>
        <taxon>Hyperoartia</taxon>
        <taxon>Petromyzontiformes</taxon>
        <taxon>Petromyzontidae</taxon>
        <taxon>Petromyzon</taxon>
    </lineage>
</organism>
<keyword evidence="14" id="KW-1185">Reference proteome</keyword>
<protein>
    <submittedName>
        <fullName evidence="15">Uncharacterized protein LOC116957388</fullName>
    </submittedName>
</protein>
<dbReference type="AlphaFoldDB" id="A0AAJ7XIB7"/>
<evidence type="ECO:0000256" key="3">
    <source>
        <dbReference type="ARBA" id="ARBA00022692"/>
    </source>
</evidence>
<dbReference type="GO" id="GO:0009897">
    <property type="term" value="C:external side of plasma membrane"/>
    <property type="evidence" value="ECO:0007669"/>
    <property type="project" value="TreeGrafter"/>
</dbReference>
<evidence type="ECO:0000256" key="6">
    <source>
        <dbReference type="ARBA" id="ARBA00023136"/>
    </source>
</evidence>
<proteinExistence type="predicted"/>
<dbReference type="GO" id="GO:0007166">
    <property type="term" value="P:cell surface receptor signaling pathway"/>
    <property type="evidence" value="ECO:0007669"/>
    <property type="project" value="TreeGrafter"/>
</dbReference>
<name>A0AAJ7XIB7_PETMA</name>
<keyword evidence="2" id="KW-1003">Cell membrane</keyword>
<keyword evidence="9" id="KW-0325">Glycoprotein</keyword>
<keyword evidence="3 11" id="KW-0812">Transmembrane</keyword>
<keyword evidence="8" id="KW-0675">Receptor</keyword>
<evidence type="ECO:0000256" key="4">
    <source>
        <dbReference type="ARBA" id="ARBA00022729"/>
    </source>
</evidence>
<dbReference type="PANTHER" id="PTHR25466">
    <property type="entry name" value="T-LYMPHOCYTE ACTIVATION ANTIGEN"/>
    <property type="match status" value="1"/>
</dbReference>
<evidence type="ECO:0000256" key="1">
    <source>
        <dbReference type="ARBA" id="ARBA00004251"/>
    </source>
</evidence>
<dbReference type="KEGG" id="pmrn:116957388"/>
<dbReference type="InterPro" id="IPR013783">
    <property type="entry name" value="Ig-like_fold"/>
</dbReference>
<keyword evidence="5 11" id="KW-1133">Transmembrane helix</keyword>
<evidence type="ECO:0000313" key="15">
    <source>
        <dbReference type="RefSeq" id="XP_032835400.1"/>
    </source>
</evidence>
<evidence type="ECO:0000256" key="11">
    <source>
        <dbReference type="SAM" id="Phobius"/>
    </source>
</evidence>
<evidence type="ECO:0000256" key="5">
    <source>
        <dbReference type="ARBA" id="ARBA00022989"/>
    </source>
</evidence>
<accession>A0AAJ7XIB7</accession>
<reference evidence="15" key="1">
    <citation type="submission" date="2025-08" db="UniProtKB">
        <authorList>
            <consortium name="RefSeq"/>
        </authorList>
    </citation>
    <scope>IDENTIFICATION</scope>
    <source>
        <tissue evidence="15">Sperm</tissue>
    </source>
</reference>